<proteinExistence type="predicted"/>
<name>A0A1G2HIZ2_9BACT</name>
<dbReference type="SUPFAM" id="SSF51366">
    <property type="entry name" value="Ribulose-phoshate binding barrel"/>
    <property type="match status" value="1"/>
</dbReference>
<comment type="caution">
    <text evidence="1">The sequence shown here is derived from an EMBL/GenBank/DDBJ whole genome shotgun (WGS) entry which is preliminary data.</text>
</comment>
<sequence>MKPSERIILNISGKFNINKINQFLPYIGAIRIGIRSIYPKMSELLFSVLENNLHSCLGEILEFSQLIRKKVFFDIAFIDNLSEVVKSFEALCILGPKMISVYELEDTLIKKMANHKSNLNVFGKSASMHMKDDECMKHFGTKIDAHIVRFADNLVKMNFLGVVCSFEQAYILRSNNSFNNLLTMCPLRYKDPREMIGNGIDYLIVGDERILDIRSFQILEKEIALGLCDRKLKEAHHELRS</sequence>
<dbReference type="InterPro" id="IPR011060">
    <property type="entry name" value="RibuloseP-bd_barrel"/>
</dbReference>
<gene>
    <name evidence="1" type="ORF">A2639_01335</name>
</gene>
<dbReference type="AlphaFoldDB" id="A0A1G2HIZ2"/>
<protein>
    <submittedName>
        <fullName evidence="1">Uncharacterized protein</fullName>
    </submittedName>
</protein>
<organism evidence="1 2">
    <name type="scientific">Candidatus Staskawiczbacteria bacterium RIFCSPHIGHO2_01_FULL_34_27</name>
    <dbReference type="NCBI Taxonomy" id="1802199"/>
    <lineage>
        <taxon>Bacteria</taxon>
        <taxon>Candidatus Staskawicziibacteriota</taxon>
    </lineage>
</organism>
<dbReference type="InterPro" id="IPR013785">
    <property type="entry name" value="Aldolase_TIM"/>
</dbReference>
<dbReference type="Proteomes" id="UP000178991">
    <property type="component" value="Unassembled WGS sequence"/>
</dbReference>
<dbReference type="EMBL" id="MHOL01000022">
    <property type="protein sequence ID" value="OGZ62455.1"/>
    <property type="molecule type" value="Genomic_DNA"/>
</dbReference>
<evidence type="ECO:0000313" key="2">
    <source>
        <dbReference type="Proteomes" id="UP000178991"/>
    </source>
</evidence>
<accession>A0A1G2HIZ2</accession>
<reference evidence="1 2" key="1">
    <citation type="journal article" date="2016" name="Nat. Commun.">
        <title>Thousands of microbial genomes shed light on interconnected biogeochemical processes in an aquifer system.</title>
        <authorList>
            <person name="Anantharaman K."/>
            <person name="Brown C.T."/>
            <person name="Hug L.A."/>
            <person name="Sharon I."/>
            <person name="Castelle C.J."/>
            <person name="Probst A.J."/>
            <person name="Thomas B.C."/>
            <person name="Singh A."/>
            <person name="Wilkins M.J."/>
            <person name="Karaoz U."/>
            <person name="Brodie E.L."/>
            <person name="Williams K.H."/>
            <person name="Hubbard S.S."/>
            <person name="Banfield J.F."/>
        </authorList>
    </citation>
    <scope>NUCLEOTIDE SEQUENCE [LARGE SCALE GENOMIC DNA]</scope>
</reference>
<evidence type="ECO:0000313" key="1">
    <source>
        <dbReference type="EMBL" id="OGZ62455.1"/>
    </source>
</evidence>
<dbReference type="Gene3D" id="3.20.20.70">
    <property type="entry name" value="Aldolase class I"/>
    <property type="match status" value="1"/>
</dbReference>